<proteinExistence type="predicted"/>
<sequence>MDLPVMPPVRPMLAKSVAGVPDPARHPGGLSFEPKWDGFRCLVFKDGDEVELTSRNTKPLTRYFPDVVAAARAQLPERCVLDGELYVATPAGAGGTGLPRLEFEVLQERIHPADSRVRMLAETTPAGFVAFDLLALGDESYVERPFAERRAALEEALAHLVGRADVTTDQPGAGLTGCHLVRTTTDPDEARAWFEQFEGAGLDGVIAKPLDAPYTENGRTMFKIKHARTADVVVAGYREHKTSTPEQPLLGSLLLGLYDADGSLQHIGVCASFTAARRAELIEELAPLVCPLGEHPWGGWEEWAVANPDRVPGTQSRWSAGKDLSFVPLRPERVLEVGYDHMEGRRFRHTAQFKRWRPDREPTSCGYEQLDEPVSYDLTTVLTPRTDTRTDPRTDPATDAPQETP</sequence>
<organism evidence="1 2">
    <name type="scientific">Nocardioides zeae</name>
    <dbReference type="NCBI Taxonomy" id="1457234"/>
    <lineage>
        <taxon>Bacteria</taxon>
        <taxon>Bacillati</taxon>
        <taxon>Actinomycetota</taxon>
        <taxon>Actinomycetes</taxon>
        <taxon>Propionibacteriales</taxon>
        <taxon>Nocardioidaceae</taxon>
        <taxon>Nocardioides</taxon>
    </lineage>
</organism>
<evidence type="ECO:0000313" key="2">
    <source>
        <dbReference type="Proteomes" id="UP001261666"/>
    </source>
</evidence>
<keyword evidence="2" id="KW-1185">Reference proteome</keyword>
<comment type="caution">
    <text evidence="1">The sequence shown here is derived from an EMBL/GenBank/DDBJ whole genome shotgun (WGS) entry which is preliminary data.</text>
</comment>
<keyword evidence="1" id="KW-0436">Ligase</keyword>
<gene>
    <name evidence="1" type="ORF">QE364_000333</name>
</gene>
<protein>
    <submittedName>
        <fullName evidence="1">ATP-dependent DNA ligase</fullName>
    </submittedName>
</protein>
<dbReference type="EMBL" id="JAVIZJ010000001">
    <property type="protein sequence ID" value="MDR6208645.1"/>
    <property type="molecule type" value="Genomic_DNA"/>
</dbReference>
<name>A0ACC6IDB3_9ACTN</name>
<dbReference type="Proteomes" id="UP001261666">
    <property type="component" value="Unassembled WGS sequence"/>
</dbReference>
<accession>A0ACC6IDB3</accession>
<reference evidence="1" key="1">
    <citation type="submission" date="2023-08" db="EMBL/GenBank/DDBJ databases">
        <title>Functional and genomic diversity of the sorghum phyllosphere microbiome.</title>
        <authorList>
            <person name="Shade A."/>
        </authorList>
    </citation>
    <scope>NUCLEOTIDE SEQUENCE</scope>
    <source>
        <strain evidence="1">SORGH_AS_0885</strain>
    </source>
</reference>
<evidence type="ECO:0000313" key="1">
    <source>
        <dbReference type="EMBL" id="MDR6208645.1"/>
    </source>
</evidence>